<evidence type="ECO:0000259" key="1">
    <source>
        <dbReference type="Pfam" id="PF12728"/>
    </source>
</evidence>
<gene>
    <name evidence="2" type="ORF">NCTC10821_04350</name>
</gene>
<dbReference type="RefSeq" id="WP_163907846.1">
    <property type="nucleotide sequence ID" value="NZ_AP022600.1"/>
</dbReference>
<dbReference type="InterPro" id="IPR009061">
    <property type="entry name" value="DNA-bd_dom_put_sf"/>
</dbReference>
<dbReference type="AlphaFoldDB" id="A0A378TMF3"/>
<protein>
    <submittedName>
        <fullName evidence="2">Helix-turn-helix domain</fullName>
    </submittedName>
</protein>
<sequence>MPAAPLATIATGGLFTTEEIARNLRRSTQTIRRWVVEGMPVHRVNRRLHFDPAEVDAWIRARNDENPANDHRTAIKRLVDAAPELTAEQAERIRAVLTGGAA</sequence>
<dbReference type="Pfam" id="PF12728">
    <property type="entry name" value="HTH_17"/>
    <property type="match status" value="1"/>
</dbReference>
<dbReference type="Proteomes" id="UP000254978">
    <property type="component" value="Unassembled WGS sequence"/>
</dbReference>
<organism evidence="2 3">
    <name type="scientific">Mycolicibacterium tokaiense</name>
    <dbReference type="NCBI Taxonomy" id="39695"/>
    <lineage>
        <taxon>Bacteria</taxon>
        <taxon>Bacillati</taxon>
        <taxon>Actinomycetota</taxon>
        <taxon>Actinomycetes</taxon>
        <taxon>Mycobacteriales</taxon>
        <taxon>Mycobacteriaceae</taxon>
        <taxon>Mycolicibacterium</taxon>
    </lineage>
</organism>
<dbReference type="EMBL" id="UGQT01000001">
    <property type="protein sequence ID" value="STZ60806.1"/>
    <property type="molecule type" value="Genomic_DNA"/>
</dbReference>
<evidence type="ECO:0000313" key="2">
    <source>
        <dbReference type="EMBL" id="STZ60806.1"/>
    </source>
</evidence>
<keyword evidence="3" id="KW-1185">Reference proteome</keyword>
<reference evidence="2 3" key="1">
    <citation type="submission" date="2018-06" db="EMBL/GenBank/DDBJ databases">
        <authorList>
            <consortium name="Pathogen Informatics"/>
            <person name="Doyle S."/>
        </authorList>
    </citation>
    <scope>NUCLEOTIDE SEQUENCE [LARGE SCALE GENOMIC DNA]</scope>
    <source>
        <strain evidence="2 3">NCTC10821</strain>
    </source>
</reference>
<dbReference type="Gene3D" id="1.10.10.10">
    <property type="entry name" value="Winged helix-like DNA-binding domain superfamily/Winged helix DNA-binding domain"/>
    <property type="match status" value="1"/>
</dbReference>
<name>A0A378TMF3_9MYCO</name>
<accession>A0A378TMF3</accession>
<proteinExistence type="predicted"/>
<dbReference type="SUPFAM" id="SSF46955">
    <property type="entry name" value="Putative DNA-binding domain"/>
    <property type="match status" value="1"/>
</dbReference>
<feature type="domain" description="Helix-turn-helix" evidence="1">
    <location>
        <begin position="14"/>
        <end position="62"/>
    </location>
</feature>
<dbReference type="InterPro" id="IPR041657">
    <property type="entry name" value="HTH_17"/>
</dbReference>
<dbReference type="InterPro" id="IPR036388">
    <property type="entry name" value="WH-like_DNA-bd_sf"/>
</dbReference>
<evidence type="ECO:0000313" key="3">
    <source>
        <dbReference type="Proteomes" id="UP000254978"/>
    </source>
</evidence>